<sequence length="113" mass="13029">MISRWMKKHLKTTVQQFLSRLGHSVEELPDIVIERPSRAEHGDYSTNIAMQLAKTLRQPPLQIAALLKNELEQTGRMEGLFHQIETAPTGFLGRNRFSFRRTSPLRIVRNTSC</sequence>
<dbReference type="GO" id="GO:0004814">
    <property type="term" value="F:arginine-tRNA ligase activity"/>
    <property type="evidence" value="ECO:0007669"/>
    <property type="project" value="InterPro"/>
</dbReference>
<accession>R9LC37</accession>
<name>R9LC37_9BACL</name>
<protein>
    <recommendedName>
        <fullName evidence="1">Arginyl tRNA synthetase N-terminal domain-containing protein</fullName>
    </recommendedName>
</protein>
<proteinExistence type="predicted"/>
<comment type="caution">
    <text evidence="2">The sequence shown here is derived from an EMBL/GenBank/DDBJ whole genome shotgun (WGS) entry which is preliminary data.</text>
</comment>
<dbReference type="GO" id="GO:0006420">
    <property type="term" value="P:arginyl-tRNA aminoacylation"/>
    <property type="evidence" value="ECO:0007669"/>
    <property type="project" value="InterPro"/>
</dbReference>
<organism evidence="2 3">
    <name type="scientific">Paenibacillus barengoltzii G22</name>
    <dbReference type="NCBI Taxonomy" id="1235795"/>
    <lineage>
        <taxon>Bacteria</taxon>
        <taxon>Bacillati</taxon>
        <taxon>Bacillota</taxon>
        <taxon>Bacilli</taxon>
        <taxon>Bacillales</taxon>
        <taxon>Paenibacillaceae</taxon>
        <taxon>Paenibacillus</taxon>
    </lineage>
</organism>
<dbReference type="SMART" id="SM01016">
    <property type="entry name" value="Arg_tRNA_synt_N"/>
    <property type="match status" value="1"/>
</dbReference>
<dbReference type="Pfam" id="PF03485">
    <property type="entry name" value="Arg_tRNA_synt_N"/>
    <property type="match status" value="1"/>
</dbReference>
<dbReference type="InterPro" id="IPR036695">
    <property type="entry name" value="Arg-tRNA-synth_N_sf"/>
</dbReference>
<dbReference type="GO" id="GO:0005737">
    <property type="term" value="C:cytoplasm"/>
    <property type="evidence" value="ECO:0007669"/>
    <property type="project" value="InterPro"/>
</dbReference>
<dbReference type="AlphaFoldDB" id="R9LC37"/>
<dbReference type="Proteomes" id="UP000019598">
    <property type="component" value="Unassembled WGS sequence"/>
</dbReference>
<dbReference type="EMBL" id="ASSZ01000020">
    <property type="protein sequence ID" value="EOS56275.1"/>
    <property type="molecule type" value="Genomic_DNA"/>
</dbReference>
<dbReference type="InterPro" id="IPR005148">
    <property type="entry name" value="Arg-tRNA-synth_N"/>
</dbReference>
<dbReference type="STRING" id="1235795.C812_02341"/>
<evidence type="ECO:0000313" key="2">
    <source>
        <dbReference type="EMBL" id="EOS56275.1"/>
    </source>
</evidence>
<reference evidence="2 3" key="1">
    <citation type="submission" date="2013-04" db="EMBL/GenBank/DDBJ databases">
        <title>The Genome Sequence of Paenibacillus barengoltzii G22.</title>
        <authorList>
            <consortium name="The Broad Institute Genomics Platform"/>
            <consortium name="The Broad Institute Genome Sequencing Center for Infectious Disease"/>
            <person name="Earl A."/>
            <person name="Xavier R."/>
            <person name="Elson C."/>
            <person name="Duck W."/>
            <person name="Walker B."/>
            <person name="Young S."/>
            <person name="Zeng Q."/>
            <person name="Gargeya S."/>
            <person name="Fitzgerald M."/>
            <person name="Haas B."/>
            <person name="Abouelleil A."/>
            <person name="Allen A.W."/>
            <person name="Alvarado L."/>
            <person name="Arachchi H.M."/>
            <person name="Berlin A.M."/>
            <person name="Chapman S.B."/>
            <person name="Gainer-Dewar J."/>
            <person name="Goldberg J."/>
            <person name="Griggs A."/>
            <person name="Gujja S."/>
            <person name="Hansen M."/>
            <person name="Howarth C."/>
            <person name="Imamovic A."/>
            <person name="Ireland A."/>
            <person name="Larimer J."/>
            <person name="McCowan C."/>
            <person name="Murphy C."/>
            <person name="Pearson M."/>
            <person name="Poon T.W."/>
            <person name="Priest M."/>
            <person name="Roberts A."/>
            <person name="Saif S."/>
            <person name="Shea T."/>
            <person name="Sisk P."/>
            <person name="Sykes S."/>
            <person name="Wortman J."/>
            <person name="Nusbaum C."/>
            <person name="Birren B."/>
        </authorList>
    </citation>
    <scope>NUCLEOTIDE SEQUENCE [LARGE SCALE GENOMIC DNA]</scope>
    <source>
        <strain evidence="2 3">G22</strain>
    </source>
</reference>
<evidence type="ECO:0000313" key="3">
    <source>
        <dbReference type="Proteomes" id="UP000019598"/>
    </source>
</evidence>
<dbReference type="PATRIC" id="fig|1235795.3.peg.2304"/>
<dbReference type="SUPFAM" id="SSF55190">
    <property type="entry name" value="Arginyl-tRNA synthetase (ArgRS), N-terminal 'additional' domain"/>
    <property type="match status" value="1"/>
</dbReference>
<dbReference type="GO" id="GO:0005524">
    <property type="term" value="F:ATP binding"/>
    <property type="evidence" value="ECO:0007669"/>
    <property type="project" value="InterPro"/>
</dbReference>
<evidence type="ECO:0000259" key="1">
    <source>
        <dbReference type="SMART" id="SM01016"/>
    </source>
</evidence>
<dbReference type="GeneID" id="43345336"/>
<dbReference type="RefSeq" id="WP_016312812.1">
    <property type="nucleotide sequence ID" value="NZ_KE159653.1"/>
</dbReference>
<dbReference type="OrthoDB" id="9805987at2"/>
<dbReference type="HOGENOM" id="CLU_2130952_0_0_9"/>
<gene>
    <name evidence="2" type="ORF">C812_02341</name>
</gene>
<feature type="domain" description="Arginyl tRNA synthetase N-terminal" evidence="1">
    <location>
        <begin position="8"/>
        <end position="97"/>
    </location>
</feature>
<dbReference type="Gene3D" id="3.30.1360.70">
    <property type="entry name" value="Arginyl tRNA synthetase N-terminal domain"/>
    <property type="match status" value="1"/>
</dbReference>